<comment type="caution">
    <text evidence="1">The sequence shown here is derived from an EMBL/GenBank/DDBJ whole genome shotgun (WGS) entry which is preliminary data.</text>
</comment>
<name>A0A1T3MNP0_9FLAO</name>
<reference evidence="1 2" key="1">
    <citation type="submission" date="2016-06" db="EMBL/GenBank/DDBJ databases">
        <title>Revisiting the taxonomy of the Elizabethkingia Genus based on Whole-Genome Sequencing, Optical Mapping, and MALDI-TOF.</title>
        <authorList>
            <person name="Nicholson A.C."/>
        </authorList>
    </citation>
    <scope>NUCLEOTIDE SEQUENCE [LARGE SCALE GENOMIC DNA]</scope>
    <source>
        <strain evidence="1 2">G4070</strain>
    </source>
</reference>
<protein>
    <recommendedName>
        <fullName evidence="3">N-acetyltransferase domain-containing protein</fullName>
    </recommendedName>
</protein>
<dbReference type="Proteomes" id="UP000190813">
    <property type="component" value="Unassembled WGS sequence"/>
</dbReference>
<dbReference type="AlphaFoldDB" id="A0A1T3MNP0"/>
<dbReference type="EMBL" id="MAHX01000013">
    <property type="protein sequence ID" value="OPC66207.1"/>
    <property type="molecule type" value="Genomic_DNA"/>
</dbReference>
<evidence type="ECO:0000313" key="1">
    <source>
        <dbReference type="EMBL" id="OPC66207.1"/>
    </source>
</evidence>
<keyword evidence="2" id="KW-1185">Reference proteome</keyword>
<proteinExistence type="predicted"/>
<dbReference type="InterPro" id="IPR016181">
    <property type="entry name" value="Acyl_CoA_acyltransferase"/>
</dbReference>
<dbReference type="Gene3D" id="3.40.630.30">
    <property type="match status" value="1"/>
</dbReference>
<dbReference type="SUPFAM" id="SSF55729">
    <property type="entry name" value="Acyl-CoA N-acyltransferases (Nat)"/>
    <property type="match status" value="1"/>
</dbReference>
<evidence type="ECO:0008006" key="3">
    <source>
        <dbReference type="Google" id="ProtNLM"/>
    </source>
</evidence>
<organism evidence="1 2">
    <name type="scientific">Elizabethkingia occulta</name>
    <dbReference type="NCBI Taxonomy" id="1867263"/>
    <lineage>
        <taxon>Bacteria</taxon>
        <taxon>Pseudomonadati</taxon>
        <taxon>Bacteroidota</taxon>
        <taxon>Flavobacteriia</taxon>
        <taxon>Flavobacteriales</taxon>
        <taxon>Weeksellaceae</taxon>
        <taxon>Elizabethkingia</taxon>
    </lineage>
</organism>
<accession>A0A1T3MNP0</accession>
<sequence>MDIEVKFTIGSEEGIGQLFFLQNAQIRGQYEDVADSGQLDLYIKEQLNHRNVINELNDLSTQLLVLFVESKPAGYTIIRNSFQRPEVLEGKRVINYSSFYILPEYNNPETRQALWKKCVSITRTFDEAYWIETLQNDPLVPFFEECGFAAHEQSVMQPFDQPSVVLIKYNQ</sequence>
<evidence type="ECO:0000313" key="2">
    <source>
        <dbReference type="Proteomes" id="UP000190813"/>
    </source>
</evidence>
<gene>
    <name evidence="1" type="ORF">BAZ10_02985</name>
</gene>
<dbReference type="RefSeq" id="WP_078771756.1">
    <property type="nucleotide sequence ID" value="NZ_CBCSBR010000005.1"/>
</dbReference>